<dbReference type="RefSeq" id="WP_085800333.1">
    <property type="nucleotide sequence ID" value="NZ_FWXB01000007.1"/>
</dbReference>
<dbReference type="Pfam" id="PF13649">
    <property type="entry name" value="Methyltransf_25"/>
    <property type="match status" value="1"/>
</dbReference>
<protein>
    <submittedName>
        <fullName evidence="2">Demethylmenaquinone methyltransferase</fullName>
        <ecNumber evidence="2">2.1.1.163</ecNumber>
    </submittedName>
</protein>
<dbReference type="PANTHER" id="PTHR43667">
    <property type="entry name" value="CYCLOPROPANE-FATTY-ACYL-PHOSPHOLIPID SYNTHASE"/>
    <property type="match status" value="1"/>
</dbReference>
<organism evidence="2 3">
    <name type="scientific">Roseovarius aestuarii</name>
    <dbReference type="NCBI Taxonomy" id="475083"/>
    <lineage>
        <taxon>Bacteria</taxon>
        <taxon>Pseudomonadati</taxon>
        <taxon>Pseudomonadota</taxon>
        <taxon>Alphaproteobacteria</taxon>
        <taxon>Rhodobacterales</taxon>
        <taxon>Roseobacteraceae</taxon>
        <taxon>Roseovarius</taxon>
    </lineage>
</organism>
<dbReference type="OrthoDB" id="9777638at2"/>
<accession>A0A1X7BRZ0</accession>
<dbReference type="AlphaFoldDB" id="A0A1X7BRZ0"/>
<dbReference type="Proteomes" id="UP000193224">
    <property type="component" value="Unassembled WGS sequence"/>
</dbReference>
<dbReference type="EC" id="2.1.1.163" evidence="2"/>
<dbReference type="InterPro" id="IPR029063">
    <property type="entry name" value="SAM-dependent_MTases_sf"/>
</dbReference>
<reference evidence="2 3" key="1">
    <citation type="submission" date="2017-03" db="EMBL/GenBank/DDBJ databases">
        <authorList>
            <person name="Afonso C.L."/>
            <person name="Miller P.J."/>
            <person name="Scott M.A."/>
            <person name="Spackman E."/>
            <person name="Goraichik I."/>
            <person name="Dimitrov K.M."/>
            <person name="Suarez D.L."/>
            <person name="Swayne D.E."/>
        </authorList>
    </citation>
    <scope>NUCLEOTIDE SEQUENCE [LARGE SCALE GENOMIC DNA]</scope>
    <source>
        <strain evidence="2 3">CECT 7745</strain>
    </source>
</reference>
<name>A0A1X7BRZ0_9RHOB</name>
<dbReference type="InterPro" id="IPR041698">
    <property type="entry name" value="Methyltransf_25"/>
</dbReference>
<proteinExistence type="predicted"/>
<evidence type="ECO:0000313" key="2">
    <source>
        <dbReference type="EMBL" id="SMC12375.1"/>
    </source>
</evidence>
<feature type="domain" description="Methyltransferase" evidence="1">
    <location>
        <begin position="48"/>
        <end position="144"/>
    </location>
</feature>
<gene>
    <name evidence="2" type="primary">ubiE_2</name>
    <name evidence="2" type="ORF">ROA7745_02200</name>
</gene>
<keyword evidence="2" id="KW-0489">Methyltransferase</keyword>
<dbReference type="GO" id="GO:0032259">
    <property type="term" value="P:methylation"/>
    <property type="evidence" value="ECO:0007669"/>
    <property type="project" value="UniProtKB-KW"/>
</dbReference>
<dbReference type="Gene3D" id="3.40.50.150">
    <property type="entry name" value="Vaccinia Virus protein VP39"/>
    <property type="match status" value="1"/>
</dbReference>
<dbReference type="GO" id="GO:0043770">
    <property type="term" value="F:demethylmenaquinone methyltransferase activity"/>
    <property type="evidence" value="ECO:0007669"/>
    <property type="project" value="UniProtKB-EC"/>
</dbReference>
<dbReference type="PANTHER" id="PTHR43667:SF2">
    <property type="entry name" value="FATTY ACID C-METHYL TRANSFERASE"/>
    <property type="match status" value="1"/>
</dbReference>
<dbReference type="EMBL" id="FWXB01000007">
    <property type="protein sequence ID" value="SMC12375.1"/>
    <property type="molecule type" value="Genomic_DNA"/>
</dbReference>
<dbReference type="InterPro" id="IPR050723">
    <property type="entry name" value="CFA/CMAS"/>
</dbReference>
<evidence type="ECO:0000259" key="1">
    <source>
        <dbReference type="Pfam" id="PF13649"/>
    </source>
</evidence>
<dbReference type="SUPFAM" id="SSF53335">
    <property type="entry name" value="S-adenosyl-L-methionine-dependent methyltransferases"/>
    <property type="match status" value="1"/>
</dbReference>
<dbReference type="CDD" id="cd02440">
    <property type="entry name" value="AdoMet_MTases"/>
    <property type="match status" value="1"/>
</dbReference>
<sequence>MVAMNTDQSEYWRSAQQWVDCQDQLDVLMQPVLDRLLAETNLQPRERVLDIGCGTGASSMAAAGIVGTGGHVTGADISQIMLDRARDRAAQAGMGNIDFIAGDAQTHPFDDAAFDRVISRFGVMFFDDSVAAFRNIARTLKPGGTMVFLAWSGLAGNPWFSIPAKAAIDVVGAPAPSDPRAPGPMAFQERAYVEDILTAAGWQEVATTETKLDLTPAGTVSDIAAFATRLGPASRIIKDMGGSDAAAAQIEAAVATAMAPYETSSGVRVPATLNLVRARR</sequence>
<evidence type="ECO:0000313" key="3">
    <source>
        <dbReference type="Proteomes" id="UP000193224"/>
    </source>
</evidence>
<keyword evidence="2" id="KW-0808">Transferase</keyword>
<keyword evidence="3" id="KW-1185">Reference proteome</keyword>